<dbReference type="InterPro" id="IPR011051">
    <property type="entry name" value="RmlC_Cupin_sf"/>
</dbReference>
<keyword evidence="3" id="KW-0804">Transcription</keyword>
<reference evidence="5" key="1">
    <citation type="journal article" date="2021" name="PeerJ">
        <title>Extensive microbial diversity within the chicken gut microbiome revealed by metagenomics and culture.</title>
        <authorList>
            <person name="Gilroy R."/>
            <person name="Ravi A."/>
            <person name="Getino M."/>
            <person name="Pursley I."/>
            <person name="Horton D.L."/>
            <person name="Alikhan N.F."/>
            <person name="Baker D."/>
            <person name="Gharbi K."/>
            <person name="Hall N."/>
            <person name="Watson M."/>
            <person name="Adriaenssens E.M."/>
            <person name="Foster-Nyarko E."/>
            <person name="Jarju S."/>
            <person name="Secka A."/>
            <person name="Antonio M."/>
            <person name="Oren A."/>
            <person name="Chaudhuri R.R."/>
            <person name="La Ragione R."/>
            <person name="Hildebrand F."/>
            <person name="Pallen M.J."/>
        </authorList>
    </citation>
    <scope>NUCLEOTIDE SEQUENCE</scope>
    <source>
        <strain evidence="5">CHK195-6426</strain>
    </source>
</reference>
<dbReference type="InterPro" id="IPR001387">
    <property type="entry name" value="Cro/C1-type_HTH"/>
</dbReference>
<dbReference type="CDD" id="cd02209">
    <property type="entry name" value="cupin_XRE_C"/>
    <property type="match status" value="1"/>
</dbReference>
<dbReference type="InterPro" id="IPR014710">
    <property type="entry name" value="RmlC-like_jellyroll"/>
</dbReference>
<dbReference type="CDD" id="cd00093">
    <property type="entry name" value="HTH_XRE"/>
    <property type="match status" value="1"/>
</dbReference>
<feature type="domain" description="HTH cro/C1-type" evidence="4">
    <location>
        <begin position="12"/>
        <end position="66"/>
    </location>
</feature>
<reference evidence="5" key="2">
    <citation type="submission" date="2021-04" db="EMBL/GenBank/DDBJ databases">
        <authorList>
            <person name="Gilroy R."/>
        </authorList>
    </citation>
    <scope>NUCLEOTIDE SEQUENCE</scope>
    <source>
        <strain evidence="5">CHK195-6426</strain>
    </source>
</reference>
<dbReference type="Gene3D" id="1.10.260.40">
    <property type="entry name" value="lambda repressor-like DNA-binding domains"/>
    <property type="match status" value="1"/>
</dbReference>
<dbReference type="Pfam" id="PF01381">
    <property type="entry name" value="HTH_3"/>
    <property type="match status" value="1"/>
</dbReference>
<comment type="caution">
    <text evidence="5">The sequence shown here is derived from an EMBL/GenBank/DDBJ whole genome shotgun (WGS) entry which is preliminary data.</text>
</comment>
<dbReference type="GO" id="GO:0003700">
    <property type="term" value="F:DNA-binding transcription factor activity"/>
    <property type="evidence" value="ECO:0007669"/>
    <property type="project" value="TreeGrafter"/>
</dbReference>
<dbReference type="PROSITE" id="PS50943">
    <property type="entry name" value="HTH_CROC1"/>
    <property type="match status" value="1"/>
</dbReference>
<protein>
    <submittedName>
        <fullName evidence="5">XRE family transcriptional regulator</fullName>
    </submittedName>
</protein>
<keyword evidence="2" id="KW-0238">DNA-binding</keyword>
<dbReference type="AlphaFoldDB" id="A0A9D1R4G5"/>
<dbReference type="PANTHER" id="PTHR46797:SF23">
    <property type="entry name" value="HTH-TYPE TRANSCRIPTIONAL REGULATOR SUTR"/>
    <property type="match status" value="1"/>
</dbReference>
<keyword evidence="1" id="KW-0805">Transcription regulation</keyword>
<dbReference type="Pfam" id="PF07883">
    <property type="entry name" value="Cupin_2"/>
    <property type="match status" value="1"/>
</dbReference>
<dbReference type="EMBL" id="DXGH01000001">
    <property type="protein sequence ID" value="HIW79927.1"/>
    <property type="molecule type" value="Genomic_DNA"/>
</dbReference>
<dbReference type="InterPro" id="IPR050807">
    <property type="entry name" value="TransReg_Diox_bact_type"/>
</dbReference>
<proteinExistence type="predicted"/>
<dbReference type="GO" id="GO:0003677">
    <property type="term" value="F:DNA binding"/>
    <property type="evidence" value="ECO:0007669"/>
    <property type="project" value="UniProtKB-KW"/>
</dbReference>
<dbReference type="Proteomes" id="UP000824265">
    <property type="component" value="Unassembled WGS sequence"/>
</dbReference>
<accession>A0A9D1R4G5</accession>
<evidence type="ECO:0000256" key="3">
    <source>
        <dbReference type="ARBA" id="ARBA00023163"/>
    </source>
</evidence>
<name>A0A9D1R4G5_9FIRM</name>
<dbReference type="SMART" id="SM00530">
    <property type="entry name" value="HTH_XRE"/>
    <property type="match status" value="1"/>
</dbReference>
<sequence length="184" mass="20774">MDYLNHNIAVNLKRIRQAKGYTLDTAAEQTGVSKSMLGQIERGEANPTISLLGKIVSGLRVELSDLVKTPGDRVYRVSKEKLIPTKELQDKYKVYTYFPYEKESNIELYTFEIQPGSSYFSGTHGENTEEYVIVEQGVLTLSVGGTAYCVKEGDAVRFDTDRDHEYQNRGSKLLKIVCVFHYSA</sequence>
<evidence type="ECO:0000313" key="5">
    <source>
        <dbReference type="EMBL" id="HIW79927.1"/>
    </source>
</evidence>
<evidence type="ECO:0000259" key="4">
    <source>
        <dbReference type="PROSITE" id="PS50943"/>
    </source>
</evidence>
<dbReference type="InterPro" id="IPR010982">
    <property type="entry name" value="Lambda_DNA-bd_dom_sf"/>
</dbReference>
<evidence type="ECO:0000256" key="2">
    <source>
        <dbReference type="ARBA" id="ARBA00023125"/>
    </source>
</evidence>
<organism evidence="5 6">
    <name type="scientific">Candidatus Acetatifactor stercoripullorum</name>
    <dbReference type="NCBI Taxonomy" id="2838414"/>
    <lineage>
        <taxon>Bacteria</taxon>
        <taxon>Bacillati</taxon>
        <taxon>Bacillota</taxon>
        <taxon>Clostridia</taxon>
        <taxon>Lachnospirales</taxon>
        <taxon>Lachnospiraceae</taxon>
        <taxon>Acetatifactor</taxon>
    </lineage>
</organism>
<dbReference type="SUPFAM" id="SSF47413">
    <property type="entry name" value="lambda repressor-like DNA-binding domains"/>
    <property type="match status" value="1"/>
</dbReference>
<evidence type="ECO:0000256" key="1">
    <source>
        <dbReference type="ARBA" id="ARBA00023015"/>
    </source>
</evidence>
<dbReference type="GO" id="GO:0005829">
    <property type="term" value="C:cytosol"/>
    <property type="evidence" value="ECO:0007669"/>
    <property type="project" value="TreeGrafter"/>
</dbReference>
<dbReference type="SUPFAM" id="SSF51182">
    <property type="entry name" value="RmlC-like cupins"/>
    <property type="match status" value="1"/>
</dbReference>
<evidence type="ECO:0000313" key="6">
    <source>
        <dbReference type="Proteomes" id="UP000824265"/>
    </source>
</evidence>
<dbReference type="PANTHER" id="PTHR46797">
    <property type="entry name" value="HTH-TYPE TRANSCRIPTIONAL REGULATOR"/>
    <property type="match status" value="1"/>
</dbReference>
<dbReference type="InterPro" id="IPR013096">
    <property type="entry name" value="Cupin_2"/>
</dbReference>
<dbReference type="Gene3D" id="2.60.120.10">
    <property type="entry name" value="Jelly Rolls"/>
    <property type="match status" value="1"/>
</dbReference>
<gene>
    <name evidence="5" type="ORF">H9742_00120</name>
</gene>